<keyword evidence="2" id="KW-0472">Membrane</keyword>
<dbReference type="GO" id="GO:0052689">
    <property type="term" value="F:carboxylic ester hydrolase activity"/>
    <property type="evidence" value="ECO:0007669"/>
    <property type="project" value="UniProtKB-ARBA"/>
</dbReference>
<feature type="transmembrane region" description="Helical" evidence="2">
    <location>
        <begin position="7"/>
        <end position="27"/>
    </location>
</feature>
<dbReference type="STRING" id="1618443.UV73_C0003G0064"/>
<proteinExistence type="predicted"/>
<gene>
    <name evidence="4" type="ORF">UV73_C0003G0064</name>
</gene>
<keyword evidence="2" id="KW-1133">Transmembrane helix</keyword>
<dbReference type="Proteomes" id="UP000034894">
    <property type="component" value="Unassembled WGS sequence"/>
</dbReference>
<dbReference type="SUPFAM" id="SSF53474">
    <property type="entry name" value="alpha/beta-Hydrolases"/>
    <property type="match status" value="1"/>
</dbReference>
<feature type="domain" description="Serine aminopeptidase S33" evidence="3">
    <location>
        <begin position="118"/>
        <end position="230"/>
    </location>
</feature>
<keyword evidence="4" id="KW-0645">Protease</keyword>
<evidence type="ECO:0000313" key="5">
    <source>
        <dbReference type="Proteomes" id="UP000034894"/>
    </source>
</evidence>
<dbReference type="InterPro" id="IPR050261">
    <property type="entry name" value="FrsA_esterase"/>
</dbReference>
<name>A0A0G1DKP1_9BACT</name>
<dbReference type="AlphaFoldDB" id="A0A0G1DKP1"/>
<keyword evidence="1" id="KW-0378">Hydrolase</keyword>
<dbReference type="InterPro" id="IPR029058">
    <property type="entry name" value="AB_hydrolase_fold"/>
</dbReference>
<evidence type="ECO:0000256" key="1">
    <source>
        <dbReference type="ARBA" id="ARBA00022801"/>
    </source>
</evidence>
<organism evidence="4 5">
    <name type="scientific">Candidatus Gottesmanbacteria bacterium GW2011_GWA2_43_14</name>
    <dbReference type="NCBI Taxonomy" id="1618443"/>
    <lineage>
        <taxon>Bacteria</taxon>
        <taxon>Candidatus Gottesmaniibacteriota</taxon>
    </lineage>
</organism>
<dbReference type="EMBL" id="LCFP01000003">
    <property type="protein sequence ID" value="KKS98122.1"/>
    <property type="molecule type" value="Genomic_DNA"/>
</dbReference>
<reference evidence="4 5" key="1">
    <citation type="journal article" date="2015" name="Nature">
        <title>rRNA introns, odd ribosomes, and small enigmatic genomes across a large radiation of phyla.</title>
        <authorList>
            <person name="Brown C.T."/>
            <person name="Hug L.A."/>
            <person name="Thomas B.C."/>
            <person name="Sharon I."/>
            <person name="Castelle C.J."/>
            <person name="Singh A."/>
            <person name="Wilkins M.J."/>
            <person name="Williams K.H."/>
            <person name="Banfield J.F."/>
        </authorList>
    </citation>
    <scope>NUCLEOTIDE SEQUENCE [LARGE SCALE GENOMIC DNA]</scope>
</reference>
<evidence type="ECO:0000259" key="3">
    <source>
        <dbReference type="Pfam" id="PF12146"/>
    </source>
</evidence>
<evidence type="ECO:0000256" key="2">
    <source>
        <dbReference type="SAM" id="Phobius"/>
    </source>
</evidence>
<protein>
    <submittedName>
        <fullName evidence="4">Dipeptidylaminopeptidase/acylaminoacyl-peptidase</fullName>
    </submittedName>
</protein>
<dbReference type="GO" id="GO:0004177">
    <property type="term" value="F:aminopeptidase activity"/>
    <property type="evidence" value="ECO:0007669"/>
    <property type="project" value="UniProtKB-KW"/>
</dbReference>
<dbReference type="InterPro" id="IPR022742">
    <property type="entry name" value="Hydrolase_4"/>
</dbReference>
<evidence type="ECO:0000313" key="4">
    <source>
        <dbReference type="EMBL" id="KKS98122.1"/>
    </source>
</evidence>
<keyword evidence="2" id="KW-0812">Transmembrane</keyword>
<dbReference type="Gene3D" id="3.40.50.1820">
    <property type="entry name" value="alpha/beta hydrolase"/>
    <property type="match status" value="1"/>
</dbReference>
<comment type="caution">
    <text evidence="4">The sequence shown here is derived from an EMBL/GenBank/DDBJ whole genome shotgun (WGS) entry which is preliminary data.</text>
</comment>
<dbReference type="PANTHER" id="PTHR22946:SF9">
    <property type="entry name" value="POLYKETIDE TRANSFERASE AF380"/>
    <property type="match status" value="1"/>
</dbReference>
<keyword evidence="4" id="KW-0031">Aminopeptidase</keyword>
<dbReference type="PANTHER" id="PTHR22946">
    <property type="entry name" value="DIENELACTONE HYDROLASE DOMAIN-CONTAINING PROTEIN-RELATED"/>
    <property type="match status" value="1"/>
</dbReference>
<accession>A0A0G1DKP1</accession>
<sequence length="354" mass="39620">MLKKKNIILLTSFFLLTGVLIRLYFVLQSETPIKTVLNSRQIFNRSNPGLSPTPMPFSELTIDYLRTREYVSSLGSLNQLNDFADYTSYLTSFDSEGFKVNALMTRPKGLMPAGGWPAVIFIHGYIQPRQYSTSQNYYDYVDYLARNALAVFKIDLRGHGTSEGEPGGAYYNSDYIIDVLNAYSALGKADFINGNKIGLWGHSMAGNVVMRSLAAKPSIPAAVIWAGAVYTYTDLAEYGIDDNSYRPPENDSERQRRRRELFANYGQPAEGHAFWKLVAPTNYLSDLKGAVEIHHAVNDNVVDIGYSRNLSNLLKEAGIPAELHEYNSGGHNLTGPVFGKAMQRTVNFFLEYLK</sequence>
<dbReference type="Pfam" id="PF12146">
    <property type="entry name" value="Hydrolase_4"/>
    <property type="match status" value="1"/>
</dbReference>